<dbReference type="Pfam" id="PF00004">
    <property type="entry name" value="AAA"/>
    <property type="match status" value="1"/>
</dbReference>
<reference evidence="3 4" key="1">
    <citation type="journal article" date="2015" name="Genome Announc.">
        <title>Draft Genome Sequence and Gene Annotation of the Entomopathogenic Fungus Verticillium hemipterigenum.</title>
        <authorList>
            <person name="Horn F."/>
            <person name="Habel A."/>
            <person name="Scharf D.H."/>
            <person name="Dworschak J."/>
            <person name="Brakhage A.A."/>
            <person name="Guthke R."/>
            <person name="Hertweck C."/>
            <person name="Linde J."/>
        </authorList>
    </citation>
    <scope>NUCLEOTIDE SEQUENCE [LARGE SCALE GENOMIC DNA]</scope>
</reference>
<dbReference type="GO" id="GO:0005524">
    <property type="term" value="F:ATP binding"/>
    <property type="evidence" value="ECO:0007669"/>
    <property type="project" value="InterPro"/>
</dbReference>
<feature type="compositionally biased region" description="Basic and acidic residues" evidence="1">
    <location>
        <begin position="247"/>
        <end position="256"/>
    </location>
</feature>
<accession>A0A0A1TAP1</accession>
<protein>
    <recommendedName>
        <fullName evidence="2">AAA+ ATPase domain-containing protein</fullName>
    </recommendedName>
</protein>
<dbReference type="HOGENOM" id="CLU_003721_0_0_1"/>
<dbReference type="InterPro" id="IPR003959">
    <property type="entry name" value="ATPase_AAA_core"/>
</dbReference>
<name>A0A0A1TAP1_9HYPO</name>
<feature type="region of interest" description="Disordered" evidence="1">
    <location>
        <begin position="517"/>
        <end position="538"/>
    </location>
</feature>
<feature type="compositionally biased region" description="Basic and acidic residues" evidence="1">
    <location>
        <begin position="687"/>
        <end position="697"/>
    </location>
</feature>
<dbReference type="STRING" id="1531966.A0A0A1TAP1"/>
<evidence type="ECO:0000313" key="4">
    <source>
        <dbReference type="Proteomes" id="UP000039046"/>
    </source>
</evidence>
<evidence type="ECO:0000313" key="3">
    <source>
        <dbReference type="EMBL" id="CEJ91834.1"/>
    </source>
</evidence>
<organism evidence="3 4">
    <name type="scientific">[Torrubiella] hemipterigena</name>
    <dbReference type="NCBI Taxonomy" id="1531966"/>
    <lineage>
        <taxon>Eukaryota</taxon>
        <taxon>Fungi</taxon>
        <taxon>Dikarya</taxon>
        <taxon>Ascomycota</taxon>
        <taxon>Pezizomycotina</taxon>
        <taxon>Sordariomycetes</taxon>
        <taxon>Hypocreomycetidae</taxon>
        <taxon>Hypocreales</taxon>
        <taxon>Clavicipitaceae</taxon>
        <taxon>Clavicipitaceae incertae sedis</taxon>
        <taxon>'Torrubiella' clade</taxon>
    </lineage>
</organism>
<sequence length="1189" mass="131231">MGPVLVASMVQAGVGEASSNKVHPFFTKPTPTDAASQATPTSHATDTHVQHTPIQPDHGFNYVNQFADPGQVMDYQMSDVQPTHAVFAEPMPLDPMLTAAFEPGPIAPSSKPVFDIFKKRETDITSSSTAAFGVAPQTFHSTNAVPPLPPLLAEQPPSAYQATINANDMQPPASERKVLKFNLRTGTLGSPPKPKAPPKPTRLVTLRYGTSDESRQAVGEKVTAILNGTILFPTTPPKATKRKAQKRKEPAQDPKTKHPFFAGKKNIDSRPTTPTPAKPTKAPQKPRHTVFMSTPVSPRKPRNTFTSSKMAQFGTKSAGMKEPGSMYPMWPAQGMNHIRGLTPESALENKTIQVSHLAKKSKGHKVIISSAESVVSQVRCRLDIDGIKRSLPKDDHSFLPPPPQLRLPTRHFESGKKLRRRIRNEIHSNLPTHSRYTRESSPDELALEKPAPVHPAVVLHWNSLETQLSAFDRSTCEGSAWTQKYAPKTAAQVLQSGQEILILKQWLEKLKVLSVESGNGDGKTKSKTDDGHKKKKRKNKVDDFIVNSEDEDSEIDELMEFSDGVQNDRLISKRSLIRGGSLGTKSRLANAILLSGPHGCGKSAAVYAVAKELGFEIFEINSSTRRSGKDILEKVGDMTRNHLVQQHRAQAGNNDDDTMNEVKSGKQATMASFFKAKTTATSKPVPKKPEPSDDKPKVPKAQKQSLILLEEVDVLYEEDKQFWSSLVTMMSQSKRPFIMTCNDESLVPIQTLNLQGIFRLSLPPPSLTVDLCLLLAANEGHALKRSAVESLCKSVGGDLRAAITNLNFWCQLGVGDRRGGFDWFYLRWPKGTDLDESGDVVRVVSEDTYQKGMGWVGRDLLVSEDTRCNVEEASICQSWNAWGQDLVNRQTTSELCRWAASTDAQDPRTRLQNLKTFEAFSVAMSDADLCARGGFANSAQERLDASVPDMQASVRDDYIIGRTLLDAEPANYSYCDSQLISASIQSLARQRLERQIPTQVQSFPMMGEASTVGALDASFARTQAPLTRYDIAVAFDAIAVSPKSTPSTHLDPSVFDRNTNLIVLDVAPWVRSITIYDEQLMQGRMRLNNLLNEGGGRKRMRTTRAAYSALEGGERSTTRRDYYFGGVLHPAHVMRTAGAGWTEAAERLYAYMMERARLAAEARLMEERRLLEMQAVPVDPMLMNTVLGE</sequence>
<feature type="region of interest" description="Disordered" evidence="1">
    <location>
        <begin position="26"/>
        <end position="58"/>
    </location>
</feature>
<evidence type="ECO:0000259" key="2">
    <source>
        <dbReference type="SMART" id="SM00382"/>
    </source>
</evidence>
<keyword evidence="4" id="KW-1185">Reference proteome</keyword>
<dbReference type="InterPro" id="IPR027417">
    <property type="entry name" value="P-loop_NTPase"/>
</dbReference>
<feature type="compositionally biased region" description="Polar residues" evidence="1">
    <location>
        <begin position="29"/>
        <end position="44"/>
    </location>
</feature>
<dbReference type="SUPFAM" id="SSF52540">
    <property type="entry name" value="P-loop containing nucleoside triphosphate hydrolases"/>
    <property type="match status" value="1"/>
</dbReference>
<dbReference type="SMART" id="SM00382">
    <property type="entry name" value="AAA"/>
    <property type="match status" value="1"/>
</dbReference>
<dbReference type="OrthoDB" id="9996895at2759"/>
<feature type="region of interest" description="Disordered" evidence="1">
    <location>
        <begin position="678"/>
        <end position="701"/>
    </location>
</feature>
<dbReference type="PANTHER" id="PTHR23389:SF21">
    <property type="entry name" value="ATPASE FAMILY AAA DOMAIN-CONTAINING PROTEIN 5"/>
    <property type="match status" value="1"/>
</dbReference>
<dbReference type="InterPro" id="IPR003593">
    <property type="entry name" value="AAA+_ATPase"/>
</dbReference>
<feature type="domain" description="AAA+ ATPase" evidence="2">
    <location>
        <begin position="588"/>
        <end position="768"/>
    </location>
</feature>
<dbReference type="GO" id="GO:0016887">
    <property type="term" value="F:ATP hydrolysis activity"/>
    <property type="evidence" value="ECO:0007669"/>
    <property type="project" value="InterPro"/>
</dbReference>
<gene>
    <name evidence="3" type="ORF">VHEMI07522</name>
</gene>
<dbReference type="Proteomes" id="UP000039046">
    <property type="component" value="Unassembled WGS sequence"/>
</dbReference>
<dbReference type="Gene3D" id="3.40.50.300">
    <property type="entry name" value="P-loop containing nucleotide triphosphate hydrolases"/>
    <property type="match status" value="1"/>
</dbReference>
<evidence type="ECO:0000256" key="1">
    <source>
        <dbReference type="SAM" id="MobiDB-lite"/>
    </source>
</evidence>
<dbReference type="EMBL" id="CDHN01000004">
    <property type="protein sequence ID" value="CEJ91834.1"/>
    <property type="molecule type" value="Genomic_DNA"/>
</dbReference>
<feature type="region of interest" description="Disordered" evidence="1">
    <location>
        <begin position="233"/>
        <end position="306"/>
    </location>
</feature>
<dbReference type="GO" id="GO:0003677">
    <property type="term" value="F:DNA binding"/>
    <property type="evidence" value="ECO:0007669"/>
    <property type="project" value="TreeGrafter"/>
</dbReference>
<feature type="compositionally biased region" description="Basic and acidic residues" evidence="1">
    <location>
        <begin position="522"/>
        <end position="532"/>
    </location>
</feature>
<dbReference type="GO" id="GO:0005634">
    <property type="term" value="C:nucleus"/>
    <property type="evidence" value="ECO:0007669"/>
    <property type="project" value="TreeGrafter"/>
</dbReference>
<proteinExistence type="predicted"/>
<dbReference type="AlphaFoldDB" id="A0A0A1TAP1"/>
<dbReference type="PANTHER" id="PTHR23389">
    <property type="entry name" value="CHROMOSOME TRANSMISSION FIDELITY FACTOR 18"/>
    <property type="match status" value="1"/>
</dbReference>